<dbReference type="AlphaFoldDB" id="M7SRR7"/>
<evidence type="ECO:0000256" key="2">
    <source>
        <dbReference type="SAM" id="Phobius"/>
    </source>
</evidence>
<organism evidence="3 4">
    <name type="scientific">Eutypa lata (strain UCR-EL1)</name>
    <name type="common">Grapevine dieback disease fungus</name>
    <name type="synonym">Eutypa armeniacae</name>
    <dbReference type="NCBI Taxonomy" id="1287681"/>
    <lineage>
        <taxon>Eukaryota</taxon>
        <taxon>Fungi</taxon>
        <taxon>Dikarya</taxon>
        <taxon>Ascomycota</taxon>
        <taxon>Pezizomycotina</taxon>
        <taxon>Sordariomycetes</taxon>
        <taxon>Xylariomycetidae</taxon>
        <taxon>Xylariales</taxon>
        <taxon>Diatrypaceae</taxon>
        <taxon>Eutypa</taxon>
    </lineage>
</organism>
<keyword evidence="4" id="KW-1185">Reference proteome</keyword>
<keyword evidence="2" id="KW-0812">Transmembrane</keyword>
<dbReference type="OrthoDB" id="4492972at2759"/>
<evidence type="ECO:0000256" key="1">
    <source>
        <dbReference type="SAM" id="MobiDB-lite"/>
    </source>
</evidence>
<dbReference type="KEGG" id="ela:UCREL1_6063"/>
<evidence type="ECO:0000313" key="4">
    <source>
        <dbReference type="Proteomes" id="UP000012174"/>
    </source>
</evidence>
<dbReference type="eggNOG" id="ENOG502SAXD">
    <property type="taxonomic scope" value="Eukaryota"/>
</dbReference>
<protein>
    <submittedName>
        <fullName evidence="3">Uncharacterized protein</fullName>
    </submittedName>
</protein>
<feature type="compositionally biased region" description="Basic residues" evidence="1">
    <location>
        <begin position="99"/>
        <end position="109"/>
    </location>
</feature>
<dbReference type="OMA" id="WMGINSR"/>
<keyword evidence="2" id="KW-0472">Membrane</keyword>
<reference evidence="4" key="1">
    <citation type="journal article" date="2013" name="Genome Announc.">
        <title>Draft genome sequence of the grapevine dieback fungus Eutypa lata UCR-EL1.</title>
        <authorList>
            <person name="Blanco-Ulate B."/>
            <person name="Rolshausen P.E."/>
            <person name="Cantu D."/>
        </authorList>
    </citation>
    <scope>NUCLEOTIDE SEQUENCE [LARGE SCALE GENOMIC DNA]</scope>
    <source>
        <strain evidence="4">UCR-EL1</strain>
    </source>
</reference>
<accession>M7SRR7</accession>
<gene>
    <name evidence="3" type="ORF">UCREL1_6063</name>
</gene>
<name>M7SRR7_EUTLA</name>
<dbReference type="Proteomes" id="UP000012174">
    <property type="component" value="Unassembled WGS sequence"/>
</dbReference>
<sequence length="221" mass="23853">MGGISPIQLFIIPFVFLFALPLAIFAGVTTVLAFLVLYLRLTIAYFDVGLETIRFLVLGNGAYNRQQLESLARASPSPPSSLGASSPPPSPETSASRQQYRHYNRRKGRGSASSGSLTPVAIATGISGIPLVPSSAGFDRDFEGIGGWRIDGLNVRADDDEQWYHLNSRLELPDRRHHFRSRSGGAVLSGPNAAGLHTLSGARAGSFEVEDADELPAVWRF</sequence>
<keyword evidence="2" id="KW-1133">Transmembrane helix</keyword>
<feature type="region of interest" description="Disordered" evidence="1">
    <location>
        <begin position="73"/>
        <end position="116"/>
    </location>
</feature>
<dbReference type="EMBL" id="KB706550">
    <property type="protein sequence ID" value="EMR66937.1"/>
    <property type="molecule type" value="Genomic_DNA"/>
</dbReference>
<dbReference type="HOGENOM" id="CLU_1434201_0_0_1"/>
<evidence type="ECO:0000313" key="3">
    <source>
        <dbReference type="EMBL" id="EMR66937.1"/>
    </source>
</evidence>
<feature type="compositionally biased region" description="Low complexity" evidence="1">
    <location>
        <begin position="73"/>
        <end position="85"/>
    </location>
</feature>
<proteinExistence type="predicted"/>
<feature type="transmembrane region" description="Helical" evidence="2">
    <location>
        <begin position="6"/>
        <end position="39"/>
    </location>
</feature>